<feature type="compositionally biased region" description="Basic and acidic residues" evidence="1">
    <location>
        <begin position="7"/>
        <end position="26"/>
    </location>
</feature>
<keyword evidence="3" id="KW-1185">Reference proteome</keyword>
<name>A0A1H3T635_9ACTN</name>
<accession>A0A1H3T635</accession>
<sequence length="134" mass="13987">MDVSEPVDPRRNSANRGDDPINHGEYEPGAVNDVVEPPADPFSEEKRQDPYDPADARVDPEVLRNGGPTRAGGAVTTTGGTAGRASVRRVARRGRDVAPTTTGGAETGGMQTPARGNMTDTNTPAPTSGVFTDE</sequence>
<feature type="compositionally biased region" description="Low complexity" evidence="1">
    <location>
        <begin position="66"/>
        <end position="85"/>
    </location>
</feature>
<dbReference type="OrthoDB" id="3405683at2"/>
<feature type="compositionally biased region" description="Basic and acidic residues" evidence="1">
    <location>
        <begin position="43"/>
        <end position="62"/>
    </location>
</feature>
<organism evidence="2 3">
    <name type="scientific">Micromonospora pattaloongensis</name>
    <dbReference type="NCBI Taxonomy" id="405436"/>
    <lineage>
        <taxon>Bacteria</taxon>
        <taxon>Bacillati</taxon>
        <taxon>Actinomycetota</taxon>
        <taxon>Actinomycetes</taxon>
        <taxon>Micromonosporales</taxon>
        <taxon>Micromonosporaceae</taxon>
        <taxon>Micromonospora</taxon>
    </lineage>
</organism>
<reference evidence="3" key="1">
    <citation type="submission" date="2016-10" db="EMBL/GenBank/DDBJ databases">
        <authorList>
            <person name="Varghese N."/>
            <person name="Submissions S."/>
        </authorList>
    </citation>
    <scope>NUCLEOTIDE SEQUENCE [LARGE SCALE GENOMIC DNA]</scope>
    <source>
        <strain evidence="3">DSM 45245</strain>
    </source>
</reference>
<dbReference type="EMBL" id="FNPH01000018">
    <property type="protein sequence ID" value="SDZ45165.1"/>
    <property type="molecule type" value="Genomic_DNA"/>
</dbReference>
<feature type="region of interest" description="Disordered" evidence="1">
    <location>
        <begin position="1"/>
        <end position="134"/>
    </location>
</feature>
<evidence type="ECO:0000313" key="2">
    <source>
        <dbReference type="EMBL" id="SDZ45165.1"/>
    </source>
</evidence>
<dbReference type="AlphaFoldDB" id="A0A1H3T635"/>
<gene>
    <name evidence="2" type="ORF">SAMN05444365_1186</name>
</gene>
<proteinExistence type="predicted"/>
<protein>
    <submittedName>
        <fullName evidence="2">Uncharacterized protein</fullName>
    </submittedName>
</protein>
<dbReference type="Proteomes" id="UP000242415">
    <property type="component" value="Unassembled WGS sequence"/>
</dbReference>
<evidence type="ECO:0000256" key="1">
    <source>
        <dbReference type="SAM" id="MobiDB-lite"/>
    </source>
</evidence>
<feature type="compositionally biased region" description="Polar residues" evidence="1">
    <location>
        <begin position="118"/>
        <end position="134"/>
    </location>
</feature>
<evidence type="ECO:0000313" key="3">
    <source>
        <dbReference type="Proteomes" id="UP000242415"/>
    </source>
</evidence>